<accession>A0AAD8A850</accession>
<evidence type="ECO:0000313" key="2">
    <source>
        <dbReference type="Proteomes" id="UP001233999"/>
    </source>
</evidence>
<dbReference type="EMBL" id="JASPKZ010003064">
    <property type="protein sequence ID" value="KAJ9594214.1"/>
    <property type="molecule type" value="Genomic_DNA"/>
</dbReference>
<comment type="caution">
    <text evidence="1">The sequence shown here is derived from an EMBL/GenBank/DDBJ whole genome shotgun (WGS) entry which is preliminary data.</text>
</comment>
<evidence type="ECO:0000313" key="1">
    <source>
        <dbReference type="EMBL" id="KAJ9594214.1"/>
    </source>
</evidence>
<protein>
    <submittedName>
        <fullName evidence="1">Uncharacterized protein</fullName>
    </submittedName>
</protein>
<feature type="non-terminal residue" evidence="1">
    <location>
        <position position="1"/>
    </location>
</feature>
<sequence length="135" mass="15037">LSVIDKISVHVVFHTATRPTCELAAPSSIENSVKKLHKPVHSYGFYIHYLGNAITKNFRRPKSIHLESDQTTTLETTYIVSQKIALGRTSEELQALNSASEKPVPDNSNGPLNTSEKSIFIKSCRLIVYLSSHFP</sequence>
<reference evidence="1" key="2">
    <citation type="submission" date="2023-05" db="EMBL/GenBank/DDBJ databases">
        <authorList>
            <person name="Fouks B."/>
        </authorList>
    </citation>
    <scope>NUCLEOTIDE SEQUENCE</scope>
    <source>
        <strain evidence="1">Stay&amp;Tobe</strain>
        <tissue evidence="1">Testes</tissue>
    </source>
</reference>
<reference evidence="1" key="1">
    <citation type="journal article" date="2023" name="IScience">
        <title>Live-bearing cockroach genome reveals convergent evolutionary mechanisms linked to viviparity in insects and beyond.</title>
        <authorList>
            <person name="Fouks B."/>
            <person name="Harrison M.C."/>
            <person name="Mikhailova A.A."/>
            <person name="Marchal E."/>
            <person name="English S."/>
            <person name="Carruthers M."/>
            <person name="Jennings E.C."/>
            <person name="Chiamaka E.L."/>
            <person name="Frigard R.A."/>
            <person name="Pippel M."/>
            <person name="Attardo G.M."/>
            <person name="Benoit J.B."/>
            <person name="Bornberg-Bauer E."/>
            <person name="Tobe S.S."/>
        </authorList>
    </citation>
    <scope>NUCLEOTIDE SEQUENCE</scope>
    <source>
        <strain evidence="1">Stay&amp;Tobe</strain>
    </source>
</reference>
<feature type="non-terminal residue" evidence="1">
    <location>
        <position position="135"/>
    </location>
</feature>
<dbReference type="Proteomes" id="UP001233999">
    <property type="component" value="Unassembled WGS sequence"/>
</dbReference>
<proteinExistence type="predicted"/>
<organism evidence="1 2">
    <name type="scientific">Diploptera punctata</name>
    <name type="common">Pacific beetle cockroach</name>
    <dbReference type="NCBI Taxonomy" id="6984"/>
    <lineage>
        <taxon>Eukaryota</taxon>
        <taxon>Metazoa</taxon>
        <taxon>Ecdysozoa</taxon>
        <taxon>Arthropoda</taxon>
        <taxon>Hexapoda</taxon>
        <taxon>Insecta</taxon>
        <taxon>Pterygota</taxon>
        <taxon>Neoptera</taxon>
        <taxon>Polyneoptera</taxon>
        <taxon>Dictyoptera</taxon>
        <taxon>Blattodea</taxon>
        <taxon>Blaberoidea</taxon>
        <taxon>Blaberidae</taxon>
        <taxon>Diplopterinae</taxon>
        <taxon>Diploptera</taxon>
    </lineage>
</organism>
<gene>
    <name evidence="1" type="ORF">L9F63_014374</name>
</gene>
<keyword evidence="2" id="KW-1185">Reference proteome</keyword>
<name>A0AAD8A850_DIPPU</name>
<dbReference type="AlphaFoldDB" id="A0AAD8A850"/>